<dbReference type="InterPro" id="IPR000849">
    <property type="entry name" value="Sugar_P_transporter"/>
</dbReference>
<dbReference type="PROSITE" id="PS50850">
    <property type="entry name" value="MFS"/>
    <property type="match status" value="1"/>
</dbReference>
<proteinExistence type="inferred from homology"/>
<feature type="domain" description="Major facilitator superfamily (MFS) profile" evidence="8">
    <location>
        <begin position="22"/>
        <end position="452"/>
    </location>
</feature>
<dbReference type="InterPro" id="IPR020846">
    <property type="entry name" value="MFS_dom"/>
</dbReference>
<feature type="compositionally biased region" description="Pro residues" evidence="6">
    <location>
        <begin position="218"/>
        <end position="229"/>
    </location>
</feature>
<comment type="similarity">
    <text evidence="2">Belongs to the major facilitator superfamily. Organophosphate:Pi antiporter (OPA) (TC 2.A.1.4) family.</text>
</comment>
<dbReference type="Gene3D" id="1.20.1250.20">
    <property type="entry name" value="MFS general substrate transporter like domains"/>
    <property type="match status" value="2"/>
</dbReference>
<comment type="caution">
    <text evidence="9">The sequence shown here is derived from an EMBL/GenBank/DDBJ whole genome shotgun (WGS) entry which is preliminary data.</text>
</comment>
<keyword evidence="10" id="KW-1185">Reference proteome</keyword>
<feature type="transmembrane region" description="Helical" evidence="7">
    <location>
        <begin position="364"/>
        <end position="389"/>
    </location>
</feature>
<evidence type="ECO:0000256" key="1">
    <source>
        <dbReference type="ARBA" id="ARBA00004127"/>
    </source>
</evidence>
<dbReference type="InterPro" id="IPR011701">
    <property type="entry name" value="MFS"/>
</dbReference>
<evidence type="ECO:0000256" key="5">
    <source>
        <dbReference type="ARBA" id="ARBA00023136"/>
    </source>
</evidence>
<dbReference type="InterPro" id="IPR051337">
    <property type="entry name" value="OPA_Antiporter"/>
</dbReference>
<feature type="transmembrane region" description="Helical" evidence="7">
    <location>
        <begin position="92"/>
        <end position="116"/>
    </location>
</feature>
<feature type="transmembrane region" description="Helical" evidence="7">
    <location>
        <begin position="401"/>
        <end position="420"/>
    </location>
</feature>
<feature type="compositionally biased region" description="Low complexity" evidence="6">
    <location>
        <begin position="230"/>
        <end position="242"/>
    </location>
</feature>
<gene>
    <name evidence="9" type="ORF">KFE25_007488</name>
</gene>
<evidence type="ECO:0000313" key="10">
    <source>
        <dbReference type="Proteomes" id="UP000751190"/>
    </source>
</evidence>
<evidence type="ECO:0000256" key="7">
    <source>
        <dbReference type="SAM" id="Phobius"/>
    </source>
</evidence>
<dbReference type="PANTHER" id="PTHR43826:SF3">
    <property type="entry name" value="GLUCOSE-6-PHOSPHATE EXCHANGER SLC37A4"/>
    <property type="match status" value="1"/>
</dbReference>
<evidence type="ECO:0000256" key="6">
    <source>
        <dbReference type="SAM" id="MobiDB-lite"/>
    </source>
</evidence>
<dbReference type="PROSITE" id="PS00942">
    <property type="entry name" value="GLPT"/>
    <property type="match status" value="1"/>
</dbReference>
<dbReference type="SUPFAM" id="SSF103473">
    <property type="entry name" value="MFS general substrate transporter"/>
    <property type="match status" value="1"/>
</dbReference>
<protein>
    <recommendedName>
        <fullName evidence="8">Major facilitator superfamily (MFS) profile domain-containing protein</fullName>
    </recommendedName>
</protein>
<evidence type="ECO:0000256" key="4">
    <source>
        <dbReference type="ARBA" id="ARBA00022989"/>
    </source>
</evidence>
<sequence>MAMPAAPLSNDTPRFRRARLRVFAMLILGYASYYLTRNSLTYVAPAMVAPVGGVAGLDITSVGLITSLFPLCYGASKFVAGVLGDRFDPRTLLAAGLLVTALANIAFGLSSALWAFCALWCVNGLVQGCGAPSCAKMLTAWFAAGERGTYWGLWNLSHNLGGFCAPLLAGSAARSLGWRMGFFAPGAVGLCVSAAVYAICRSAPEDLGYAPVEEPLDPAPERAPLPSPPASTAQRPTAPTGPRARPALLASLGLVARDLRIWLLALTYLCVYVVRQGVTSWSVFYLLDTGRAADAGAAALRVTGLELGGLGGSLIAGKLSDALVARASSGRVGMRIRVVIGYLVALALALAAFARVPVGAAGLQWLAVFAIGAALYGPQMLVGLCGAEIVGRGSVGASEGLLGLIAYFGAAMAGLPLATLVKRHGWGAFFRVLTLCSLLPIPLLAGLVSARAHSEGSADTARENSK</sequence>
<evidence type="ECO:0000313" key="9">
    <source>
        <dbReference type="EMBL" id="KAG8468970.1"/>
    </source>
</evidence>
<dbReference type="Proteomes" id="UP000751190">
    <property type="component" value="Unassembled WGS sequence"/>
</dbReference>
<dbReference type="OMA" id="RGTYWGL"/>
<organism evidence="9 10">
    <name type="scientific">Diacronema lutheri</name>
    <name type="common">Unicellular marine alga</name>
    <name type="synonym">Monochrysis lutheri</name>
    <dbReference type="NCBI Taxonomy" id="2081491"/>
    <lineage>
        <taxon>Eukaryota</taxon>
        <taxon>Haptista</taxon>
        <taxon>Haptophyta</taxon>
        <taxon>Pavlovophyceae</taxon>
        <taxon>Pavlovales</taxon>
        <taxon>Pavlovaceae</taxon>
        <taxon>Diacronema</taxon>
    </lineage>
</organism>
<accession>A0A8J5Y0F7</accession>
<feature type="transmembrane region" description="Helical" evidence="7">
    <location>
        <begin position="338"/>
        <end position="358"/>
    </location>
</feature>
<feature type="transmembrane region" description="Helical" evidence="7">
    <location>
        <begin position="182"/>
        <end position="200"/>
    </location>
</feature>
<keyword evidence="3 7" id="KW-0812">Transmembrane</keyword>
<name>A0A8J5Y0F7_DIALT</name>
<evidence type="ECO:0000256" key="2">
    <source>
        <dbReference type="ARBA" id="ARBA00009598"/>
    </source>
</evidence>
<feature type="transmembrane region" description="Helical" evidence="7">
    <location>
        <begin position="261"/>
        <end position="278"/>
    </location>
</feature>
<feature type="transmembrane region" description="Helical" evidence="7">
    <location>
        <begin position="426"/>
        <end position="448"/>
    </location>
</feature>
<dbReference type="EMBL" id="JAGTXO010000003">
    <property type="protein sequence ID" value="KAG8468970.1"/>
    <property type="molecule type" value="Genomic_DNA"/>
</dbReference>
<feature type="region of interest" description="Disordered" evidence="6">
    <location>
        <begin position="218"/>
        <end position="242"/>
    </location>
</feature>
<feature type="transmembrane region" description="Helical" evidence="7">
    <location>
        <begin position="298"/>
        <end position="317"/>
    </location>
</feature>
<dbReference type="InterPro" id="IPR021159">
    <property type="entry name" value="Sugar-P_transporter_CS"/>
</dbReference>
<dbReference type="AlphaFoldDB" id="A0A8J5Y0F7"/>
<dbReference type="PIRSF" id="PIRSF002808">
    <property type="entry name" value="Hexose_phosphate_transp"/>
    <property type="match status" value="1"/>
</dbReference>
<dbReference type="InterPro" id="IPR036259">
    <property type="entry name" value="MFS_trans_sf"/>
</dbReference>
<dbReference type="GO" id="GO:0016020">
    <property type="term" value="C:membrane"/>
    <property type="evidence" value="ECO:0007669"/>
    <property type="project" value="InterPro"/>
</dbReference>
<dbReference type="GO" id="GO:0061513">
    <property type="term" value="F:glucose 6-phosphate:phosphate antiporter activity"/>
    <property type="evidence" value="ECO:0007669"/>
    <property type="project" value="TreeGrafter"/>
</dbReference>
<reference evidence="9" key="1">
    <citation type="submission" date="2021-05" db="EMBL/GenBank/DDBJ databases">
        <title>The genome of the haptophyte Pavlova lutheri (Diacronema luteri, Pavlovales) - a model for lipid biosynthesis in eukaryotic algae.</title>
        <authorList>
            <person name="Hulatt C.J."/>
            <person name="Posewitz M.C."/>
        </authorList>
    </citation>
    <scope>NUCLEOTIDE SEQUENCE</scope>
    <source>
        <strain evidence="9">NIVA-4/92</strain>
    </source>
</reference>
<feature type="transmembrane region" description="Helical" evidence="7">
    <location>
        <begin position="42"/>
        <end position="71"/>
    </location>
</feature>
<dbReference type="GO" id="GO:0012505">
    <property type="term" value="C:endomembrane system"/>
    <property type="evidence" value="ECO:0007669"/>
    <property type="project" value="UniProtKB-SubCell"/>
</dbReference>
<keyword evidence="4 7" id="KW-1133">Transmembrane helix</keyword>
<dbReference type="Pfam" id="PF07690">
    <property type="entry name" value="MFS_1"/>
    <property type="match status" value="1"/>
</dbReference>
<dbReference type="OrthoDB" id="3639251at2759"/>
<evidence type="ECO:0000259" key="8">
    <source>
        <dbReference type="PROSITE" id="PS50850"/>
    </source>
</evidence>
<feature type="transmembrane region" description="Helical" evidence="7">
    <location>
        <begin position="20"/>
        <end position="36"/>
    </location>
</feature>
<dbReference type="GO" id="GO:0035435">
    <property type="term" value="P:phosphate ion transmembrane transport"/>
    <property type="evidence" value="ECO:0007669"/>
    <property type="project" value="TreeGrafter"/>
</dbReference>
<evidence type="ECO:0000256" key="3">
    <source>
        <dbReference type="ARBA" id="ARBA00022692"/>
    </source>
</evidence>
<keyword evidence="5 7" id="KW-0472">Membrane</keyword>
<comment type="subcellular location">
    <subcellularLocation>
        <location evidence="1">Endomembrane system</location>
        <topology evidence="1">Multi-pass membrane protein</topology>
    </subcellularLocation>
</comment>
<dbReference type="PANTHER" id="PTHR43826">
    <property type="entry name" value="GLUCOSE-6-PHOSPHATE EXCHANGER SLC37A4"/>
    <property type="match status" value="1"/>
</dbReference>